<accession>A0A815VNL5</accession>
<feature type="compositionally biased region" description="Low complexity" evidence="1">
    <location>
        <begin position="1"/>
        <end position="35"/>
    </location>
</feature>
<organism evidence="3 4">
    <name type="scientific">Adineta steineri</name>
    <dbReference type="NCBI Taxonomy" id="433720"/>
    <lineage>
        <taxon>Eukaryota</taxon>
        <taxon>Metazoa</taxon>
        <taxon>Spiralia</taxon>
        <taxon>Gnathifera</taxon>
        <taxon>Rotifera</taxon>
        <taxon>Eurotatoria</taxon>
        <taxon>Bdelloidea</taxon>
        <taxon>Adinetida</taxon>
        <taxon>Adinetidae</taxon>
        <taxon>Adineta</taxon>
    </lineage>
</organism>
<gene>
    <name evidence="3" type="ORF">VCS650_LOCUS43917</name>
</gene>
<protein>
    <submittedName>
        <fullName evidence="3">Uncharacterized protein</fullName>
    </submittedName>
</protein>
<keyword evidence="2" id="KW-0472">Membrane</keyword>
<dbReference type="AlphaFoldDB" id="A0A815VNL5"/>
<evidence type="ECO:0000256" key="1">
    <source>
        <dbReference type="SAM" id="MobiDB-lite"/>
    </source>
</evidence>
<keyword evidence="2" id="KW-1133">Transmembrane helix</keyword>
<dbReference type="Proteomes" id="UP000663891">
    <property type="component" value="Unassembled WGS sequence"/>
</dbReference>
<feature type="non-terminal residue" evidence="3">
    <location>
        <position position="1"/>
    </location>
</feature>
<evidence type="ECO:0000313" key="4">
    <source>
        <dbReference type="Proteomes" id="UP000663891"/>
    </source>
</evidence>
<feature type="region of interest" description="Disordered" evidence="1">
    <location>
        <begin position="1"/>
        <end position="53"/>
    </location>
</feature>
<comment type="caution">
    <text evidence="3">The sequence shown here is derived from an EMBL/GenBank/DDBJ whole genome shotgun (WGS) entry which is preliminary data.</text>
</comment>
<feature type="transmembrane region" description="Helical" evidence="2">
    <location>
        <begin position="59"/>
        <end position="77"/>
    </location>
</feature>
<dbReference type="EMBL" id="CAJNON010005902">
    <property type="protein sequence ID" value="CAF1537540.1"/>
    <property type="molecule type" value="Genomic_DNA"/>
</dbReference>
<sequence length="78" mass="8281">MIPNNPGNSPQSNSNNSSQSNSNNSPQSNSNQQNNKLPFTPASQRNPPNIPKAQETKNISKIIGLIFGILIIIALIGG</sequence>
<evidence type="ECO:0000313" key="3">
    <source>
        <dbReference type="EMBL" id="CAF1537540.1"/>
    </source>
</evidence>
<keyword evidence="2" id="KW-0812">Transmembrane</keyword>
<evidence type="ECO:0000256" key="2">
    <source>
        <dbReference type="SAM" id="Phobius"/>
    </source>
</evidence>
<proteinExistence type="predicted"/>
<name>A0A815VNL5_9BILA</name>
<reference evidence="3" key="1">
    <citation type="submission" date="2021-02" db="EMBL/GenBank/DDBJ databases">
        <authorList>
            <person name="Nowell W R."/>
        </authorList>
    </citation>
    <scope>NUCLEOTIDE SEQUENCE</scope>
</reference>